<keyword evidence="1" id="KW-0812">Transmembrane</keyword>
<comment type="caution">
    <text evidence="2">The sequence shown here is derived from an EMBL/GenBank/DDBJ whole genome shotgun (WGS) entry which is preliminary data.</text>
</comment>
<evidence type="ECO:0000313" key="3">
    <source>
        <dbReference type="Proteomes" id="UP000179106"/>
    </source>
</evidence>
<organism evidence="2 3">
    <name type="scientific">Candidatus Ryanbacteria bacterium RIFCSPLOWO2_01_FULL_48_26</name>
    <dbReference type="NCBI Taxonomy" id="1802126"/>
    <lineage>
        <taxon>Bacteria</taxon>
        <taxon>Candidatus Ryaniibacteriota</taxon>
    </lineage>
</organism>
<feature type="transmembrane region" description="Helical" evidence="1">
    <location>
        <begin position="63"/>
        <end position="82"/>
    </location>
</feature>
<dbReference type="AlphaFoldDB" id="A0A1G2GS40"/>
<accession>A0A1G2GS40</accession>
<sequence>MTDVSKLPPQVFTDKNLINQIKKSPQFIEGAIYKPLIIDALSILSALWFGYAYSRFLVGGSGQAFLASLGIFSILSTIQVFFTKAFRRRILVIILQTICILVPFYGYDTMFLAVAAGIYMFFVICGELLAYGELENCIEIRFFKIARTSLKKLTTALVLLMVILYLPQWDEKKAFIPREGFKSLYAWTTNIIRNFYPGIDFNSTFISFTRSFARSGLQGSKEFDDLSLVNKEVMVEQVSVQIATNISKSLDAAIFPEDSMADVFYNSILKLLANLKDRFKQSFLLIWALSVFFIIRGIGVIFYWIASLVSFILYELLLTSGFVHIVGITKTHEVIDF</sequence>
<feature type="transmembrane region" description="Helical" evidence="1">
    <location>
        <begin position="311"/>
        <end position="329"/>
    </location>
</feature>
<feature type="transmembrane region" description="Helical" evidence="1">
    <location>
        <begin position="31"/>
        <end position="51"/>
    </location>
</feature>
<keyword evidence="1" id="KW-0472">Membrane</keyword>
<evidence type="ECO:0000313" key="2">
    <source>
        <dbReference type="EMBL" id="OGZ52628.1"/>
    </source>
</evidence>
<name>A0A1G2GS40_9BACT</name>
<gene>
    <name evidence="2" type="ORF">A3B25_00320</name>
</gene>
<feature type="transmembrane region" description="Helical" evidence="1">
    <location>
        <begin position="284"/>
        <end position="305"/>
    </location>
</feature>
<feature type="transmembrane region" description="Helical" evidence="1">
    <location>
        <begin position="89"/>
        <end position="105"/>
    </location>
</feature>
<dbReference type="EMBL" id="MHNW01000042">
    <property type="protein sequence ID" value="OGZ52628.1"/>
    <property type="molecule type" value="Genomic_DNA"/>
</dbReference>
<evidence type="ECO:0000256" key="1">
    <source>
        <dbReference type="SAM" id="Phobius"/>
    </source>
</evidence>
<reference evidence="2 3" key="1">
    <citation type="journal article" date="2016" name="Nat. Commun.">
        <title>Thousands of microbial genomes shed light on interconnected biogeochemical processes in an aquifer system.</title>
        <authorList>
            <person name="Anantharaman K."/>
            <person name="Brown C.T."/>
            <person name="Hug L.A."/>
            <person name="Sharon I."/>
            <person name="Castelle C.J."/>
            <person name="Probst A.J."/>
            <person name="Thomas B.C."/>
            <person name="Singh A."/>
            <person name="Wilkins M.J."/>
            <person name="Karaoz U."/>
            <person name="Brodie E.L."/>
            <person name="Williams K.H."/>
            <person name="Hubbard S.S."/>
            <person name="Banfield J.F."/>
        </authorList>
    </citation>
    <scope>NUCLEOTIDE SEQUENCE [LARGE SCALE GENOMIC DNA]</scope>
</reference>
<feature type="transmembrane region" description="Helical" evidence="1">
    <location>
        <begin position="111"/>
        <end position="132"/>
    </location>
</feature>
<protein>
    <submittedName>
        <fullName evidence="2">Uncharacterized protein</fullName>
    </submittedName>
</protein>
<keyword evidence="1" id="KW-1133">Transmembrane helix</keyword>
<dbReference type="STRING" id="1802126.A3B25_00320"/>
<dbReference type="Proteomes" id="UP000179106">
    <property type="component" value="Unassembled WGS sequence"/>
</dbReference>
<proteinExistence type="predicted"/>